<dbReference type="EMBL" id="WQLA01000007">
    <property type="protein sequence ID" value="MVN92678.1"/>
    <property type="molecule type" value="Genomic_DNA"/>
</dbReference>
<dbReference type="AlphaFoldDB" id="A0A6I4IGB9"/>
<evidence type="ECO:0000313" key="2">
    <source>
        <dbReference type="Proteomes" id="UP000434850"/>
    </source>
</evidence>
<dbReference type="Pfam" id="PF20320">
    <property type="entry name" value="DUF6615"/>
    <property type="match status" value="1"/>
</dbReference>
<accession>A0A6I4IGB9</accession>
<dbReference type="InterPro" id="IPR046723">
    <property type="entry name" value="DUF6615"/>
</dbReference>
<gene>
    <name evidence="1" type="ORF">GO816_16195</name>
</gene>
<protein>
    <submittedName>
        <fullName evidence="1">Uncharacterized protein</fullName>
    </submittedName>
</protein>
<sequence length="245" mass="28691">MAYSTWNKIDDSRRVAFQLKEETLTDINLLELKLQHPTEIITCDFTKHDEGRNGADWEWWFTNNREWKGFRVQAKVIDIHLDKFKHLHYQNPTSIPQSEKLIIQAECDKYYPLTPIYCFYLSTDKMDESAMYHPLKTYGCSLMNAYDVRTLRAGKICHVSELQEYLMPWHELVCHGSNETLLERVKYVAGSFFKNPKKLKSEFDGTLSSPPDYIRHLQRAIGDNVHFDYVPQSLAGVMIVTSEDI</sequence>
<name>A0A6I4IGB9_9SPHI</name>
<keyword evidence="2" id="KW-1185">Reference proteome</keyword>
<evidence type="ECO:0000313" key="1">
    <source>
        <dbReference type="EMBL" id="MVN92678.1"/>
    </source>
</evidence>
<dbReference type="OrthoDB" id="1524885at2"/>
<organism evidence="1 2">
    <name type="scientific">Mucilaginibacter aquatilis</name>
    <dbReference type="NCBI Taxonomy" id="1517760"/>
    <lineage>
        <taxon>Bacteria</taxon>
        <taxon>Pseudomonadati</taxon>
        <taxon>Bacteroidota</taxon>
        <taxon>Sphingobacteriia</taxon>
        <taxon>Sphingobacteriales</taxon>
        <taxon>Sphingobacteriaceae</taxon>
        <taxon>Mucilaginibacter</taxon>
    </lineage>
</organism>
<comment type="caution">
    <text evidence="1">The sequence shown here is derived from an EMBL/GenBank/DDBJ whole genome shotgun (WGS) entry which is preliminary data.</text>
</comment>
<dbReference type="Proteomes" id="UP000434850">
    <property type="component" value="Unassembled WGS sequence"/>
</dbReference>
<reference evidence="1 2" key="1">
    <citation type="submission" date="2019-12" db="EMBL/GenBank/DDBJ databases">
        <title>Mucilaginibacter sp. HME9299 genome sequencing and assembly.</title>
        <authorList>
            <person name="Kang H."/>
            <person name="Kim H."/>
            <person name="Joh K."/>
        </authorList>
    </citation>
    <scope>NUCLEOTIDE SEQUENCE [LARGE SCALE GENOMIC DNA]</scope>
    <source>
        <strain evidence="1 2">HME9299</strain>
    </source>
</reference>
<proteinExistence type="predicted"/>